<dbReference type="PANTHER" id="PTHR13318">
    <property type="entry name" value="PARTNER OF PAIRED, ISOFORM B-RELATED"/>
    <property type="match status" value="1"/>
</dbReference>
<dbReference type="SMART" id="SM00367">
    <property type="entry name" value="LRR_CC"/>
    <property type="match status" value="6"/>
</dbReference>
<organism evidence="2 3">
    <name type="scientific">Polysphondylium violaceum</name>
    <dbReference type="NCBI Taxonomy" id="133409"/>
    <lineage>
        <taxon>Eukaryota</taxon>
        <taxon>Amoebozoa</taxon>
        <taxon>Evosea</taxon>
        <taxon>Eumycetozoa</taxon>
        <taxon>Dictyostelia</taxon>
        <taxon>Dictyosteliales</taxon>
        <taxon>Dictyosteliaceae</taxon>
        <taxon>Polysphondylium</taxon>
    </lineage>
</organism>
<evidence type="ECO:0000313" key="3">
    <source>
        <dbReference type="Proteomes" id="UP000695562"/>
    </source>
</evidence>
<feature type="compositionally biased region" description="Low complexity" evidence="1">
    <location>
        <begin position="207"/>
        <end position="223"/>
    </location>
</feature>
<dbReference type="InterPro" id="IPR032675">
    <property type="entry name" value="LRR_dom_sf"/>
</dbReference>
<dbReference type="EMBL" id="AJWJ01000406">
    <property type="protein sequence ID" value="KAF2071158.1"/>
    <property type="molecule type" value="Genomic_DNA"/>
</dbReference>
<feature type="compositionally biased region" description="Polar residues" evidence="1">
    <location>
        <begin position="224"/>
        <end position="238"/>
    </location>
</feature>
<feature type="region of interest" description="Disordered" evidence="1">
    <location>
        <begin position="201"/>
        <end position="238"/>
    </location>
</feature>
<dbReference type="SUPFAM" id="SSF52047">
    <property type="entry name" value="RNI-like"/>
    <property type="match status" value="2"/>
</dbReference>
<protein>
    <submittedName>
        <fullName evidence="2">Uncharacterized protein</fullName>
    </submittedName>
</protein>
<dbReference type="OrthoDB" id="550575at2759"/>
<proteinExistence type="predicted"/>
<dbReference type="Gene3D" id="3.80.10.10">
    <property type="entry name" value="Ribonuclease Inhibitor"/>
    <property type="match status" value="4"/>
</dbReference>
<evidence type="ECO:0000313" key="2">
    <source>
        <dbReference type="EMBL" id="KAF2071158.1"/>
    </source>
</evidence>
<name>A0A8J4UXZ3_9MYCE</name>
<dbReference type="InterPro" id="IPR006553">
    <property type="entry name" value="Leu-rich_rpt_Cys-con_subtyp"/>
</dbReference>
<gene>
    <name evidence="2" type="ORF">CYY_007513</name>
</gene>
<dbReference type="Proteomes" id="UP000695562">
    <property type="component" value="Unassembled WGS sequence"/>
</dbReference>
<accession>A0A8J4UXZ3</accession>
<keyword evidence="3" id="KW-1185">Reference proteome</keyword>
<dbReference type="AlphaFoldDB" id="A0A8J4UXZ3"/>
<dbReference type="GO" id="GO:0019005">
    <property type="term" value="C:SCF ubiquitin ligase complex"/>
    <property type="evidence" value="ECO:0007669"/>
    <property type="project" value="TreeGrafter"/>
</dbReference>
<feature type="region of interest" description="Disordered" evidence="1">
    <location>
        <begin position="274"/>
        <end position="296"/>
    </location>
</feature>
<evidence type="ECO:0000256" key="1">
    <source>
        <dbReference type="SAM" id="MobiDB-lite"/>
    </source>
</evidence>
<reference evidence="2" key="1">
    <citation type="submission" date="2020-01" db="EMBL/GenBank/DDBJ databases">
        <title>Development of genomics and gene disruption for Polysphondylium violaceum indicates a role for the polyketide synthase stlB in stalk morphogenesis.</title>
        <authorList>
            <person name="Narita B."/>
            <person name="Kawabe Y."/>
            <person name="Kin K."/>
            <person name="Saito T."/>
            <person name="Gibbs R."/>
            <person name="Kuspa A."/>
            <person name="Muzny D."/>
            <person name="Queller D."/>
            <person name="Richards S."/>
            <person name="Strassman J."/>
            <person name="Sucgang R."/>
            <person name="Worley K."/>
            <person name="Schaap P."/>
        </authorList>
    </citation>
    <scope>NUCLEOTIDE SEQUENCE</scope>
    <source>
        <strain evidence="2">QSvi11</strain>
    </source>
</reference>
<comment type="caution">
    <text evidence="2">The sequence shown here is derived from an EMBL/GenBank/DDBJ whole genome shotgun (WGS) entry which is preliminary data.</text>
</comment>
<dbReference type="GO" id="GO:0031146">
    <property type="term" value="P:SCF-dependent proteasomal ubiquitin-dependent protein catabolic process"/>
    <property type="evidence" value="ECO:0007669"/>
    <property type="project" value="TreeGrafter"/>
</dbReference>
<sequence length="907" mass="99838">MKNKKKPLTLETQNLNTPKQLEYLQLLEKNQLLSLKKLCFLFISKYYYEKVPVIPTSNSNSSSNGSLSSSGTFGNSNLNAYIDYNFTNSNGSNINNNEGIMIKNLSNELKQELIHFMLEHRLFHSTNKLLQLFQFLGIIDYRIKSLDFSVVKIKSNLSNDPTKDFLKICFGVQNLDLSYCYEASDSILKVLIANISNSHHHQHHHNLQSPQSSSNPSSASSSPVTTPSGNSLLSPTSSLSAMTISDDHEQNPVSPKKSNNPMSLLKNKILKKRKQELSEQSPVTTPTTPANPPISFDNIDITTTTIDDSSSSHTTTSNTITADEASVLSKSLLSSSSSSITSHQYAGLYFLSLRQCTSFSDSVMRKLFKISPNLTYLDITACKIHPKTLQVITTTCAKLRTFILGSININLTPQLAQSFSNLPFLSTLDISHLPKLTDNILESILSTSSPLSTSGGGSKIFSTSSSLRSSGTIFQPSPSIQSLSSISSAHHLNNSLNSTNTTATTHSSSNLSSLDMANVYPGSLTNINLTHTDVEDESLNTLSKKCPNLQELDVSFCTKITNQGFADLATNLVNLTSISARVVKVSSSIIDMVQSNLGISKLDLRFTKVDESHLKEFTCLSNLKFLRLDGTPITDSIFKEIAQKNKKLETVGLSQCKNIKFEIFSTLAEYCPLLKKLFISHCRLVSSSSNPNTASTATTASNSSGNNYIENITKFFNQCCKLSVLDIAFTPMVNDEILEIMTSSKCAINIKSLFIGGGFQVLNTKTIRNIVDACPCMRVFSCISSYNIKDEEILYALKKWLSLEALELTDCTSISAKTLNYVIGENDSHIHLHLRFIFFSSSIISLNANGEIVGNNIVTNPSTPLANVNDIQTSIISKIDGKTSIEIFEMMQEITLENIIDQNWLIL</sequence>